<evidence type="ECO:0000313" key="2">
    <source>
        <dbReference type="Proteomes" id="UP001055811"/>
    </source>
</evidence>
<proteinExistence type="predicted"/>
<reference evidence="1 2" key="2">
    <citation type="journal article" date="2022" name="Mol. Ecol. Resour.">
        <title>The genomes of chicory, endive, great burdock and yacon provide insights into Asteraceae paleo-polyploidization history and plant inulin production.</title>
        <authorList>
            <person name="Fan W."/>
            <person name="Wang S."/>
            <person name="Wang H."/>
            <person name="Wang A."/>
            <person name="Jiang F."/>
            <person name="Liu H."/>
            <person name="Zhao H."/>
            <person name="Xu D."/>
            <person name="Zhang Y."/>
        </authorList>
    </citation>
    <scope>NUCLEOTIDE SEQUENCE [LARGE SCALE GENOMIC DNA]</scope>
    <source>
        <strain evidence="2">cv. Punajuju</strain>
        <tissue evidence="1">Leaves</tissue>
    </source>
</reference>
<organism evidence="1 2">
    <name type="scientific">Cichorium intybus</name>
    <name type="common">Chicory</name>
    <dbReference type="NCBI Taxonomy" id="13427"/>
    <lineage>
        <taxon>Eukaryota</taxon>
        <taxon>Viridiplantae</taxon>
        <taxon>Streptophyta</taxon>
        <taxon>Embryophyta</taxon>
        <taxon>Tracheophyta</taxon>
        <taxon>Spermatophyta</taxon>
        <taxon>Magnoliopsida</taxon>
        <taxon>eudicotyledons</taxon>
        <taxon>Gunneridae</taxon>
        <taxon>Pentapetalae</taxon>
        <taxon>asterids</taxon>
        <taxon>campanulids</taxon>
        <taxon>Asterales</taxon>
        <taxon>Asteraceae</taxon>
        <taxon>Cichorioideae</taxon>
        <taxon>Cichorieae</taxon>
        <taxon>Cichoriinae</taxon>
        <taxon>Cichorium</taxon>
    </lineage>
</organism>
<comment type="caution">
    <text evidence="1">The sequence shown here is derived from an EMBL/GenBank/DDBJ whole genome shotgun (WGS) entry which is preliminary data.</text>
</comment>
<dbReference type="Proteomes" id="UP001055811">
    <property type="component" value="Linkage Group LG03"/>
</dbReference>
<sequence>MLPNEAMRVNFRECLPIEFSEYSLLQRYRRRNGENRRKYVHECIRAIIAEKNKIIAKANPEASENLVVEELVYVREIDIAVESFYKA</sequence>
<evidence type="ECO:0000313" key="1">
    <source>
        <dbReference type="EMBL" id="KAI3764660.1"/>
    </source>
</evidence>
<name>A0ACB9F1A3_CICIN</name>
<dbReference type="EMBL" id="CM042011">
    <property type="protein sequence ID" value="KAI3764660.1"/>
    <property type="molecule type" value="Genomic_DNA"/>
</dbReference>
<accession>A0ACB9F1A3</accession>
<protein>
    <submittedName>
        <fullName evidence="1">Uncharacterized protein</fullName>
    </submittedName>
</protein>
<gene>
    <name evidence="1" type="ORF">L2E82_14671</name>
</gene>
<reference evidence="2" key="1">
    <citation type="journal article" date="2022" name="Mol. Ecol. Resour.">
        <title>The genomes of chicory, endive, great burdock and yacon provide insights into Asteraceae palaeo-polyploidization history and plant inulin production.</title>
        <authorList>
            <person name="Fan W."/>
            <person name="Wang S."/>
            <person name="Wang H."/>
            <person name="Wang A."/>
            <person name="Jiang F."/>
            <person name="Liu H."/>
            <person name="Zhao H."/>
            <person name="Xu D."/>
            <person name="Zhang Y."/>
        </authorList>
    </citation>
    <scope>NUCLEOTIDE SEQUENCE [LARGE SCALE GENOMIC DNA]</scope>
    <source>
        <strain evidence="2">cv. Punajuju</strain>
    </source>
</reference>
<keyword evidence="2" id="KW-1185">Reference proteome</keyword>